<dbReference type="Proteomes" id="UP000607645">
    <property type="component" value="Unassembled WGS sequence"/>
</dbReference>
<name>A0A8J6JHX8_9FIRM</name>
<dbReference type="AlphaFoldDB" id="A0A8J6JHX8"/>
<accession>A0A8J6JHX8</accession>
<proteinExistence type="predicted"/>
<reference evidence="1" key="1">
    <citation type="submission" date="2020-08" db="EMBL/GenBank/DDBJ databases">
        <title>Genome public.</title>
        <authorList>
            <person name="Liu C."/>
            <person name="Sun Q."/>
        </authorList>
    </citation>
    <scope>NUCLEOTIDE SEQUENCE</scope>
    <source>
        <strain evidence="1">NSJ-52</strain>
    </source>
</reference>
<protein>
    <submittedName>
        <fullName evidence="1">Uncharacterized protein</fullName>
    </submittedName>
</protein>
<dbReference type="EMBL" id="JACOPQ010000001">
    <property type="protein sequence ID" value="MBC5735612.1"/>
    <property type="molecule type" value="Genomic_DNA"/>
</dbReference>
<organism evidence="1 2">
    <name type="scientific">Lawsonibacter faecis</name>
    <dbReference type="NCBI Taxonomy" id="2763052"/>
    <lineage>
        <taxon>Bacteria</taxon>
        <taxon>Bacillati</taxon>
        <taxon>Bacillota</taxon>
        <taxon>Clostridia</taxon>
        <taxon>Eubacteriales</taxon>
        <taxon>Oscillospiraceae</taxon>
        <taxon>Lawsonibacter</taxon>
    </lineage>
</organism>
<gene>
    <name evidence="1" type="ORF">H8S62_01135</name>
</gene>
<sequence length="281" mass="31798">MVEYRYDPNCGSYGGGHMVDWVFHETGRRVLLENVDERAGVCTYEVVGPGTVRFRTEFYRIDALYKTIPRSWEVSVLVDESGALPNDYIPVEVEWRDLSPVWLDPREPFYTGIWDTEHGGPYELERMGAGRYEQLYDARIDADGLSFTFIPNADSMERYISFSPVATSAPDWETDFDRSSGIFTFRMRRVSLSCGSLPEEELRNFGTDQFIALYPYSFPAGSLGRDSHFLTDVQLAQDGEDTVVTARLTDNAGSFTVETGNLGQDNIPKLRVVFQEPEPGA</sequence>
<evidence type="ECO:0000313" key="2">
    <source>
        <dbReference type="Proteomes" id="UP000607645"/>
    </source>
</evidence>
<comment type="caution">
    <text evidence="1">The sequence shown here is derived from an EMBL/GenBank/DDBJ whole genome shotgun (WGS) entry which is preliminary data.</text>
</comment>
<evidence type="ECO:0000313" key="1">
    <source>
        <dbReference type="EMBL" id="MBC5735612.1"/>
    </source>
</evidence>
<keyword evidence="2" id="KW-1185">Reference proteome</keyword>